<dbReference type="InParanoid" id="A0A395JP46"/>
<dbReference type="SUPFAM" id="SSF141523">
    <property type="entry name" value="L,D-transpeptidase catalytic domain-like"/>
    <property type="match status" value="1"/>
</dbReference>
<proteinExistence type="inferred from homology"/>
<sequence length="414" mass="46435">MIGSVAKRSMWCLLVAGLLAMSVQAIAATEVIPDKLASLHALQASAEYEPSVLAIVEAIRNRDLDLALSRADKHLKDFPKSRVGYLLRAEVLAALAGDEASLGKTSELPSETSQGLLHQLRNRWQHGHVVNAEEHTKWPANLLMMGQHQHALVADLAKGRLYVYQNIDGQPKLVRDYYLTMGSQGFGKEVEGDNKTPVGLYQVIRHIEGKALPDLYGKGAFPVDYPNKYDRFLGRTGYGIWLHGTPSDTYARSPWSSEGCFVLSNDDLLDVAQFISVEQRTPVLLSDQVEWLTAEQLANRQAAMLAVLAKWEADWESLDTDAFLSHYAEKDFNFGRGNFSQWAARKRQVNKAKTYVKLSLEVTGLFAYPGVKDMFVVNFIQGYDSSNFSNSSNKQQFWQRQADGQWRIVYEGKQ</sequence>
<dbReference type="InterPro" id="IPR032710">
    <property type="entry name" value="NTF2-like_dom_sf"/>
</dbReference>
<evidence type="ECO:0000313" key="10">
    <source>
        <dbReference type="EMBL" id="RBP53404.1"/>
    </source>
</evidence>
<evidence type="ECO:0000256" key="7">
    <source>
        <dbReference type="PROSITE-ProRule" id="PRU01373"/>
    </source>
</evidence>
<dbReference type="GO" id="GO:0008360">
    <property type="term" value="P:regulation of cell shape"/>
    <property type="evidence" value="ECO:0007669"/>
    <property type="project" value="UniProtKB-UniRule"/>
</dbReference>
<comment type="pathway">
    <text evidence="1 7">Cell wall biogenesis; peptidoglycan biosynthesis.</text>
</comment>
<evidence type="ECO:0000259" key="9">
    <source>
        <dbReference type="PROSITE" id="PS52029"/>
    </source>
</evidence>
<evidence type="ECO:0000256" key="1">
    <source>
        <dbReference type="ARBA" id="ARBA00004752"/>
    </source>
</evidence>
<dbReference type="PROSITE" id="PS52029">
    <property type="entry name" value="LD_TPASE"/>
    <property type="match status" value="1"/>
</dbReference>
<dbReference type="PANTHER" id="PTHR36699">
    <property type="entry name" value="LD-TRANSPEPTIDASE"/>
    <property type="match status" value="1"/>
</dbReference>
<feature type="active site" description="Nucleophile" evidence="7">
    <location>
        <position position="260"/>
    </location>
</feature>
<feature type="active site" description="Proton donor/acceptor" evidence="7">
    <location>
        <position position="243"/>
    </location>
</feature>
<dbReference type="Pfam" id="PF03734">
    <property type="entry name" value="YkuD"/>
    <property type="match status" value="1"/>
</dbReference>
<dbReference type="InterPro" id="IPR038063">
    <property type="entry name" value="Transpep_catalytic_dom"/>
</dbReference>
<name>A0A395JP46_9GAMM</name>
<dbReference type="GO" id="GO:0016740">
    <property type="term" value="F:transferase activity"/>
    <property type="evidence" value="ECO:0007669"/>
    <property type="project" value="UniProtKB-KW"/>
</dbReference>
<evidence type="ECO:0000256" key="2">
    <source>
        <dbReference type="ARBA" id="ARBA00005992"/>
    </source>
</evidence>
<keyword evidence="5 7" id="KW-0573">Peptidoglycan synthesis</keyword>
<dbReference type="CDD" id="cd16913">
    <property type="entry name" value="YkuD_like"/>
    <property type="match status" value="1"/>
</dbReference>
<keyword evidence="11" id="KW-1185">Reference proteome</keyword>
<comment type="similarity">
    <text evidence="2">Belongs to the YkuD family.</text>
</comment>
<dbReference type="Gene3D" id="3.10.450.50">
    <property type="match status" value="1"/>
</dbReference>
<gene>
    <name evidence="10" type="ORF">DFR28_101790</name>
</gene>
<evidence type="ECO:0000256" key="8">
    <source>
        <dbReference type="SAM" id="SignalP"/>
    </source>
</evidence>
<dbReference type="GO" id="GO:0009252">
    <property type="term" value="P:peptidoglycan biosynthetic process"/>
    <property type="evidence" value="ECO:0007669"/>
    <property type="project" value="UniProtKB-UniPathway"/>
</dbReference>
<dbReference type="RefSeq" id="WP_113952975.1">
    <property type="nucleotide sequence ID" value="NZ_QNRT01000001.1"/>
</dbReference>
<evidence type="ECO:0000256" key="5">
    <source>
        <dbReference type="ARBA" id="ARBA00022984"/>
    </source>
</evidence>
<evidence type="ECO:0000313" key="11">
    <source>
        <dbReference type="Proteomes" id="UP000253083"/>
    </source>
</evidence>
<accession>A0A395JP46</accession>
<reference evidence="10 11" key="1">
    <citation type="submission" date="2018-06" db="EMBL/GenBank/DDBJ databases">
        <title>Genomic Encyclopedia of Type Strains, Phase IV (KMG-IV): sequencing the most valuable type-strain genomes for metagenomic binning, comparative biology and taxonomic classification.</title>
        <authorList>
            <person name="Goeker M."/>
        </authorList>
    </citation>
    <scope>NUCLEOTIDE SEQUENCE [LARGE SCALE GENOMIC DNA]</scope>
    <source>
        <strain evidence="10 11">DSM 24032</strain>
    </source>
</reference>
<dbReference type="InterPro" id="IPR056203">
    <property type="entry name" value="Cds6_C"/>
</dbReference>
<feature type="domain" description="L,D-TPase catalytic" evidence="9">
    <location>
        <begin position="150"/>
        <end position="286"/>
    </location>
</feature>
<organism evidence="10 11">
    <name type="scientific">Arenicella xantha</name>
    <dbReference type="NCBI Taxonomy" id="644221"/>
    <lineage>
        <taxon>Bacteria</taxon>
        <taxon>Pseudomonadati</taxon>
        <taxon>Pseudomonadota</taxon>
        <taxon>Gammaproteobacteria</taxon>
        <taxon>Arenicellales</taxon>
        <taxon>Arenicellaceae</taxon>
        <taxon>Arenicella</taxon>
    </lineage>
</organism>
<dbReference type="OrthoDB" id="9809748at2"/>
<dbReference type="GO" id="GO:0004180">
    <property type="term" value="F:carboxypeptidase activity"/>
    <property type="evidence" value="ECO:0007669"/>
    <property type="project" value="UniProtKB-ARBA"/>
</dbReference>
<evidence type="ECO:0000256" key="4">
    <source>
        <dbReference type="ARBA" id="ARBA00022960"/>
    </source>
</evidence>
<feature type="chain" id="PRO_5017476738" evidence="8">
    <location>
        <begin position="28"/>
        <end position="414"/>
    </location>
</feature>
<dbReference type="Proteomes" id="UP000253083">
    <property type="component" value="Unassembled WGS sequence"/>
</dbReference>
<dbReference type="Gene3D" id="2.40.440.10">
    <property type="entry name" value="L,D-transpeptidase catalytic domain-like"/>
    <property type="match status" value="1"/>
</dbReference>
<dbReference type="SUPFAM" id="SSF54427">
    <property type="entry name" value="NTF2-like"/>
    <property type="match status" value="1"/>
</dbReference>
<dbReference type="GO" id="GO:0071555">
    <property type="term" value="P:cell wall organization"/>
    <property type="evidence" value="ECO:0007669"/>
    <property type="project" value="UniProtKB-UniRule"/>
</dbReference>
<feature type="signal peptide" evidence="8">
    <location>
        <begin position="1"/>
        <end position="27"/>
    </location>
</feature>
<dbReference type="InterPro" id="IPR005490">
    <property type="entry name" value="LD_TPept_cat_dom"/>
</dbReference>
<dbReference type="EMBL" id="QNRT01000001">
    <property type="protein sequence ID" value="RBP53404.1"/>
    <property type="molecule type" value="Genomic_DNA"/>
</dbReference>
<keyword evidence="6 7" id="KW-0961">Cell wall biogenesis/degradation</keyword>
<keyword evidence="4 7" id="KW-0133">Cell shape</keyword>
<dbReference type="AlphaFoldDB" id="A0A395JP46"/>
<keyword evidence="8" id="KW-0732">Signal</keyword>
<dbReference type="UniPathway" id="UPA00219"/>
<comment type="caution">
    <text evidence="10">The sequence shown here is derived from an EMBL/GenBank/DDBJ whole genome shotgun (WGS) entry which is preliminary data.</text>
</comment>
<protein>
    <submittedName>
        <fullName evidence="10">Murein L,D-transpeptidase YafK</fullName>
    </submittedName>
</protein>
<dbReference type="PANTHER" id="PTHR36699:SF1">
    <property type="entry name" value="L,D-TRANSPEPTIDASE YAFK-RELATED"/>
    <property type="match status" value="1"/>
</dbReference>
<evidence type="ECO:0000256" key="3">
    <source>
        <dbReference type="ARBA" id="ARBA00022679"/>
    </source>
</evidence>
<keyword evidence="3" id="KW-0808">Transferase</keyword>
<dbReference type="Pfam" id="PF24125">
    <property type="entry name" value="Cds6_C"/>
    <property type="match status" value="1"/>
</dbReference>
<evidence type="ECO:0000256" key="6">
    <source>
        <dbReference type="ARBA" id="ARBA00023316"/>
    </source>
</evidence>